<protein>
    <submittedName>
        <fullName evidence="11">Diguanylate cyclase</fullName>
    </submittedName>
</protein>
<dbReference type="PANTHER" id="PTHR46663:SF3">
    <property type="entry name" value="SLL0267 PROTEIN"/>
    <property type="match status" value="1"/>
</dbReference>
<dbReference type="NCBIfam" id="TIGR00229">
    <property type="entry name" value="sensory_box"/>
    <property type="match status" value="1"/>
</dbReference>
<dbReference type="InterPro" id="IPR000014">
    <property type="entry name" value="PAS"/>
</dbReference>
<comment type="caution">
    <text evidence="11">The sequence shown here is derived from an EMBL/GenBank/DDBJ whole genome shotgun (WGS) entry which is preliminary data.</text>
</comment>
<dbReference type="GO" id="GO:0005886">
    <property type="term" value="C:plasma membrane"/>
    <property type="evidence" value="ECO:0007669"/>
    <property type="project" value="UniProtKB-SubCell"/>
</dbReference>
<dbReference type="GO" id="GO:0003824">
    <property type="term" value="F:catalytic activity"/>
    <property type="evidence" value="ECO:0007669"/>
    <property type="project" value="UniProtKB-ARBA"/>
</dbReference>
<dbReference type="CDD" id="cd12914">
    <property type="entry name" value="PDC1_DGC_like"/>
    <property type="match status" value="1"/>
</dbReference>
<keyword evidence="5 7" id="KW-1133">Transmembrane helix</keyword>
<dbReference type="SMART" id="SM00091">
    <property type="entry name" value="PAS"/>
    <property type="match status" value="1"/>
</dbReference>
<dbReference type="NCBIfam" id="TIGR00254">
    <property type="entry name" value="GGDEF"/>
    <property type="match status" value="1"/>
</dbReference>
<dbReference type="AlphaFoldDB" id="A0A2N7TXS8"/>
<evidence type="ECO:0000259" key="10">
    <source>
        <dbReference type="PROSITE" id="PS50887"/>
    </source>
</evidence>
<dbReference type="Pfam" id="PF00990">
    <property type="entry name" value="GGDEF"/>
    <property type="match status" value="1"/>
</dbReference>
<reference evidence="11 12" key="1">
    <citation type="submission" date="2018-01" db="EMBL/GenBank/DDBJ databases">
        <title>Halomonas endophytica sp. nov., isolated from storage liquid in the stems of Populus euphratica.</title>
        <authorList>
            <person name="Chen C."/>
        </authorList>
    </citation>
    <scope>NUCLEOTIDE SEQUENCE [LARGE SCALE GENOMIC DNA]</scope>
    <source>
        <strain evidence="11 12">MC28</strain>
    </source>
</reference>
<evidence type="ECO:0000313" key="12">
    <source>
        <dbReference type="Proteomes" id="UP000235803"/>
    </source>
</evidence>
<dbReference type="InterPro" id="IPR035965">
    <property type="entry name" value="PAS-like_dom_sf"/>
</dbReference>
<comment type="subcellular location">
    <subcellularLocation>
        <location evidence="2">Cell membrane</location>
        <topology evidence="2">Multi-pass membrane protein</topology>
    </subcellularLocation>
</comment>
<feature type="transmembrane region" description="Helical" evidence="7">
    <location>
        <begin position="28"/>
        <end position="48"/>
    </location>
</feature>
<evidence type="ECO:0000256" key="5">
    <source>
        <dbReference type="ARBA" id="ARBA00022989"/>
    </source>
</evidence>
<dbReference type="Pfam" id="PF00989">
    <property type="entry name" value="PAS"/>
    <property type="match status" value="1"/>
</dbReference>
<dbReference type="PROSITE" id="PS50112">
    <property type="entry name" value="PAS"/>
    <property type="match status" value="1"/>
</dbReference>
<feature type="transmembrane region" description="Helical" evidence="7">
    <location>
        <begin position="325"/>
        <end position="344"/>
    </location>
</feature>
<dbReference type="FunFam" id="3.30.70.270:FF:000001">
    <property type="entry name" value="Diguanylate cyclase domain protein"/>
    <property type="match status" value="1"/>
</dbReference>
<comment type="cofactor">
    <cofactor evidence="1">
        <name>Mg(2+)</name>
        <dbReference type="ChEBI" id="CHEBI:18420"/>
    </cofactor>
</comment>
<dbReference type="Gene3D" id="3.30.70.270">
    <property type="match status" value="1"/>
</dbReference>
<accession>A0A2N7TXS8</accession>
<dbReference type="InterPro" id="IPR029787">
    <property type="entry name" value="Nucleotide_cyclase"/>
</dbReference>
<name>A0A2N7TXS8_9GAMM</name>
<dbReference type="PROSITE" id="PS50887">
    <property type="entry name" value="GGDEF"/>
    <property type="match status" value="1"/>
</dbReference>
<proteinExistence type="predicted"/>
<evidence type="ECO:0000256" key="6">
    <source>
        <dbReference type="ARBA" id="ARBA00023136"/>
    </source>
</evidence>
<dbReference type="OrthoDB" id="8929028at2"/>
<sequence>MSAMVEKPRSRADAPPATRCCRWRRWNAMIRVNPLAIGGWPLAGWWLPTLRSRLLLGVSLGWLMLVATLLLYSHLSGGTLAKRENLTHLEYEADLVAQQLRRSIQERQNALARLEPSLSVDDPDLVTRLQAQEGLLSLFDRLMVFDAEGEPVAAWPPFELGGPTIADRDYFRYVRGIRRPHVSEPYEGGETGVPQIMVIEPLLDDEGRFLGILGGNSSLRDGDAFINLRSLRIGAQGYVMLATSRGQVISHPDSGWIMQWVPGAERVPLMDRALYGWEGSGMGEELGGEPALMAFRQIWPADWVVGAFLPMSQVRAPIQRYATELRWVGLATMAFMLPLLWWLLGLGLAPLHRLERLIERIGRGDVESLAVDTSLGELRQVAKAFDRLDAQRRDALAAREAREAFLQAVLESSPVGMFLADMTGRMNYINPALESLSGFDLATSRTSEWVRRVHVDDRPAFIENWRAMLQSGEERRQQYRFLRGDQSLWLEMQVSQVQLDEAALGFVGMIQDITERHERETRQRWEAEHDLLTGCLNRRGFENRLEEACSLHRRKSDKVLSLIMMDLDHFKPVNDTAGHAAGDELLRRIGQLLQDAVRQRDAVARLGGDEFALLLPGCPLDQAADIAERIRERIEQIEFRAEGHGFRVTASIGVSRLDEEDRDGGPLVKRADRASYRAKHRGRNQVVIQDGVRAAAET</sequence>
<dbReference type="GO" id="GO:0006355">
    <property type="term" value="P:regulation of DNA-templated transcription"/>
    <property type="evidence" value="ECO:0007669"/>
    <property type="project" value="InterPro"/>
</dbReference>
<dbReference type="Gene3D" id="3.30.450.20">
    <property type="entry name" value="PAS domain"/>
    <property type="match status" value="2"/>
</dbReference>
<evidence type="ECO:0000259" key="8">
    <source>
        <dbReference type="PROSITE" id="PS50112"/>
    </source>
</evidence>
<dbReference type="PANTHER" id="PTHR46663">
    <property type="entry name" value="DIGUANYLATE CYCLASE DGCT-RELATED"/>
    <property type="match status" value="1"/>
</dbReference>
<evidence type="ECO:0000256" key="3">
    <source>
        <dbReference type="ARBA" id="ARBA00022475"/>
    </source>
</evidence>
<feature type="transmembrane region" description="Helical" evidence="7">
    <location>
        <begin position="54"/>
        <end position="73"/>
    </location>
</feature>
<dbReference type="InterPro" id="IPR013767">
    <property type="entry name" value="PAS_fold"/>
</dbReference>
<gene>
    <name evidence="11" type="ORF">C1H69_19150</name>
</gene>
<keyword evidence="6 7" id="KW-0472">Membrane</keyword>
<keyword evidence="4 7" id="KW-0812">Transmembrane</keyword>
<dbReference type="PROSITE" id="PS50885">
    <property type="entry name" value="HAMP"/>
    <property type="match status" value="1"/>
</dbReference>
<dbReference type="GO" id="GO:0007165">
    <property type="term" value="P:signal transduction"/>
    <property type="evidence" value="ECO:0007669"/>
    <property type="project" value="InterPro"/>
</dbReference>
<dbReference type="CDD" id="cd18774">
    <property type="entry name" value="PDC2_HK_sensor"/>
    <property type="match status" value="1"/>
</dbReference>
<organism evidence="11 12">
    <name type="scientific">Billgrantia endophytica</name>
    <dbReference type="NCBI Taxonomy" id="2033802"/>
    <lineage>
        <taxon>Bacteria</taxon>
        <taxon>Pseudomonadati</taxon>
        <taxon>Pseudomonadota</taxon>
        <taxon>Gammaproteobacteria</taxon>
        <taxon>Oceanospirillales</taxon>
        <taxon>Halomonadaceae</taxon>
        <taxon>Billgrantia</taxon>
    </lineage>
</organism>
<dbReference type="Gene3D" id="6.10.340.10">
    <property type="match status" value="1"/>
</dbReference>
<dbReference type="InterPro" id="IPR043128">
    <property type="entry name" value="Rev_trsase/Diguanyl_cyclase"/>
</dbReference>
<dbReference type="SUPFAM" id="SSF55073">
    <property type="entry name" value="Nucleotide cyclase"/>
    <property type="match status" value="1"/>
</dbReference>
<feature type="domain" description="HAMP" evidence="9">
    <location>
        <begin position="345"/>
        <end position="397"/>
    </location>
</feature>
<dbReference type="CDD" id="cd00130">
    <property type="entry name" value="PAS"/>
    <property type="match status" value="1"/>
</dbReference>
<feature type="domain" description="PAS" evidence="8">
    <location>
        <begin position="402"/>
        <end position="439"/>
    </location>
</feature>
<dbReference type="Proteomes" id="UP000235803">
    <property type="component" value="Unassembled WGS sequence"/>
</dbReference>
<dbReference type="EMBL" id="PNRF01000039">
    <property type="protein sequence ID" value="PMR72990.1"/>
    <property type="molecule type" value="Genomic_DNA"/>
</dbReference>
<dbReference type="Pfam" id="PF00672">
    <property type="entry name" value="HAMP"/>
    <property type="match status" value="1"/>
</dbReference>
<dbReference type="SUPFAM" id="SSF55785">
    <property type="entry name" value="PYP-like sensor domain (PAS domain)"/>
    <property type="match status" value="1"/>
</dbReference>
<evidence type="ECO:0000256" key="2">
    <source>
        <dbReference type="ARBA" id="ARBA00004651"/>
    </source>
</evidence>
<evidence type="ECO:0000256" key="1">
    <source>
        <dbReference type="ARBA" id="ARBA00001946"/>
    </source>
</evidence>
<dbReference type="InterPro" id="IPR033479">
    <property type="entry name" value="dCache_1"/>
</dbReference>
<dbReference type="Pfam" id="PF02743">
    <property type="entry name" value="dCache_1"/>
    <property type="match status" value="1"/>
</dbReference>
<evidence type="ECO:0000259" key="9">
    <source>
        <dbReference type="PROSITE" id="PS50885"/>
    </source>
</evidence>
<dbReference type="InterPro" id="IPR003660">
    <property type="entry name" value="HAMP_dom"/>
</dbReference>
<evidence type="ECO:0000256" key="4">
    <source>
        <dbReference type="ARBA" id="ARBA00022692"/>
    </source>
</evidence>
<dbReference type="CDD" id="cd01949">
    <property type="entry name" value="GGDEF"/>
    <property type="match status" value="1"/>
</dbReference>
<dbReference type="SMART" id="SM00267">
    <property type="entry name" value="GGDEF"/>
    <property type="match status" value="1"/>
</dbReference>
<evidence type="ECO:0000256" key="7">
    <source>
        <dbReference type="SAM" id="Phobius"/>
    </source>
</evidence>
<dbReference type="InterPro" id="IPR052163">
    <property type="entry name" value="DGC-Regulatory_Protein"/>
</dbReference>
<keyword evidence="12" id="KW-1185">Reference proteome</keyword>
<feature type="domain" description="GGDEF" evidence="10">
    <location>
        <begin position="558"/>
        <end position="691"/>
    </location>
</feature>
<dbReference type="InterPro" id="IPR000160">
    <property type="entry name" value="GGDEF_dom"/>
</dbReference>
<evidence type="ECO:0000313" key="11">
    <source>
        <dbReference type="EMBL" id="PMR72990.1"/>
    </source>
</evidence>
<keyword evidence="3" id="KW-1003">Cell membrane</keyword>